<evidence type="ECO:0000313" key="3">
    <source>
        <dbReference type="Proteomes" id="UP000683925"/>
    </source>
</evidence>
<gene>
    <name evidence="2" type="ORF">POCTA_138.1.T3380002</name>
</gene>
<organism evidence="2 3">
    <name type="scientific">Paramecium octaurelia</name>
    <dbReference type="NCBI Taxonomy" id="43137"/>
    <lineage>
        <taxon>Eukaryota</taxon>
        <taxon>Sar</taxon>
        <taxon>Alveolata</taxon>
        <taxon>Ciliophora</taxon>
        <taxon>Intramacronucleata</taxon>
        <taxon>Oligohymenophorea</taxon>
        <taxon>Peniculida</taxon>
        <taxon>Parameciidae</taxon>
        <taxon>Paramecium</taxon>
    </lineage>
</organism>
<sequence>MTLDQASCSDDSSIRLWDMNTGNIKFLIKRRSKVKNAL</sequence>
<keyword evidence="3" id="KW-1185">Reference proteome</keyword>
<evidence type="ECO:0000313" key="2">
    <source>
        <dbReference type="EMBL" id="CAD8215587.1"/>
    </source>
</evidence>
<keyword evidence="1" id="KW-0853">WD repeat</keyword>
<dbReference type="AlphaFoldDB" id="A0A8S1YQR8"/>
<reference evidence="2" key="1">
    <citation type="submission" date="2021-01" db="EMBL/GenBank/DDBJ databases">
        <authorList>
            <consortium name="Genoscope - CEA"/>
            <person name="William W."/>
        </authorList>
    </citation>
    <scope>NUCLEOTIDE SEQUENCE</scope>
</reference>
<dbReference type="Proteomes" id="UP000683925">
    <property type="component" value="Unassembled WGS sequence"/>
</dbReference>
<accession>A0A8S1YQR8</accession>
<dbReference type="OrthoDB" id="10266330at2759"/>
<dbReference type="PROSITE" id="PS50082">
    <property type="entry name" value="WD_REPEATS_2"/>
    <property type="match status" value="1"/>
</dbReference>
<proteinExistence type="predicted"/>
<comment type="caution">
    <text evidence="2">The sequence shown here is derived from an EMBL/GenBank/DDBJ whole genome shotgun (WGS) entry which is preliminary data.</text>
</comment>
<feature type="repeat" description="WD" evidence="1">
    <location>
        <begin position="6"/>
        <end position="27"/>
    </location>
</feature>
<dbReference type="EMBL" id="CAJJDP010000342">
    <property type="protein sequence ID" value="CAD8215587.1"/>
    <property type="molecule type" value="Genomic_DNA"/>
</dbReference>
<dbReference type="InterPro" id="IPR001680">
    <property type="entry name" value="WD40_rpt"/>
</dbReference>
<evidence type="ECO:0000256" key="1">
    <source>
        <dbReference type="PROSITE-ProRule" id="PRU00221"/>
    </source>
</evidence>
<name>A0A8S1YQR8_PAROT</name>
<protein>
    <submittedName>
        <fullName evidence="2">Uncharacterized protein</fullName>
    </submittedName>
</protein>